<dbReference type="PANTHER" id="PTHR47064:SF2">
    <property type="entry name" value="SMP-30_GLUCONOLACTONASE_LRE-LIKE REGION DOMAIN-CONTAINING PROTEIN-RELATED"/>
    <property type="match status" value="1"/>
</dbReference>
<dbReference type="InterPro" id="IPR013658">
    <property type="entry name" value="SGL"/>
</dbReference>
<evidence type="ECO:0000313" key="3">
    <source>
        <dbReference type="EMBL" id="KAK2627101.1"/>
    </source>
</evidence>
<dbReference type="Proteomes" id="UP001285354">
    <property type="component" value="Unassembled WGS sequence"/>
</dbReference>
<evidence type="ECO:0000259" key="2">
    <source>
        <dbReference type="Pfam" id="PF08450"/>
    </source>
</evidence>
<feature type="region of interest" description="Disordered" evidence="1">
    <location>
        <begin position="259"/>
        <end position="281"/>
    </location>
</feature>
<reference evidence="3" key="1">
    <citation type="submission" date="2023-06" db="EMBL/GenBank/DDBJ databases">
        <title>Draft genome of Marssonina rosae.</title>
        <authorList>
            <person name="Cheng Q."/>
        </authorList>
    </citation>
    <scope>NUCLEOTIDE SEQUENCE</scope>
    <source>
        <strain evidence="3">R4</strain>
    </source>
</reference>
<dbReference type="SUPFAM" id="SSF63829">
    <property type="entry name" value="Calcium-dependent phosphotriesterase"/>
    <property type="match status" value="1"/>
</dbReference>
<feature type="domain" description="SMP-30/Gluconolactonase/LRE-like region" evidence="2">
    <location>
        <begin position="299"/>
        <end position="479"/>
    </location>
</feature>
<name>A0AAD9T0P6_9HELO</name>
<proteinExistence type="predicted"/>
<accession>A0AAD9T0P6</accession>
<dbReference type="Gene3D" id="2.120.10.30">
    <property type="entry name" value="TolB, C-terminal domain"/>
    <property type="match status" value="1"/>
</dbReference>
<evidence type="ECO:0000313" key="4">
    <source>
        <dbReference type="Proteomes" id="UP001285354"/>
    </source>
</evidence>
<comment type="caution">
    <text evidence="3">The sequence shown here is derived from an EMBL/GenBank/DDBJ whole genome shotgun (WGS) entry which is preliminary data.</text>
</comment>
<dbReference type="AlphaFoldDB" id="A0AAD9T0P6"/>
<dbReference type="InterPro" id="IPR052988">
    <property type="entry name" value="Oryzine_lactonohydrolase"/>
</dbReference>
<gene>
    <name evidence="3" type="ORF">QTJ16_003067</name>
</gene>
<dbReference type="InterPro" id="IPR011042">
    <property type="entry name" value="6-blade_b-propeller_TolB-like"/>
</dbReference>
<dbReference type="PANTHER" id="PTHR47064">
    <property type="entry name" value="PUTATIVE (AFU_ORTHOLOGUE AFUA_1G08990)-RELATED"/>
    <property type="match status" value="1"/>
</dbReference>
<evidence type="ECO:0000256" key="1">
    <source>
        <dbReference type="SAM" id="MobiDB-lite"/>
    </source>
</evidence>
<organism evidence="3 4">
    <name type="scientific">Diplocarpon rosae</name>
    <dbReference type="NCBI Taxonomy" id="946125"/>
    <lineage>
        <taxon>Eukaryota</taxon>
        <taxon>Fungi</taxon>
        <taxon>Dikarya</taxon>
        <taxon>Ascomycota</taxon>
        <taxon>Pezizomycotina</taxon>
        <taxon>Leotiomycetes</taxon>
        <taxon>Helotiales</taxon>
        <taxon>Drepanopezizaceae</taxon>
        <taxon>Diplocarpon</taxon>
    </lineage>
</organism>
<dbReference type="EMBL" id="JAUBYV010000004">
    <property type="protein sequence ID" value="KAK2627101.1"/>
    <property type="molecule type" value="Genomic_DNA"/>
</dbReference>
<dbReference type="Pfam" id="PF08450">
    <property type="entry name" value="SGL"/>
    <property type="match status" value="1"/>
</dbReference>
<protein>
    <recommendedName>
        <fullName evidence="2">SMP-30/Gluconolactonase/LRE-like region domain-containing protein</fullName>
    </recommendedName>
</protein>
<keyword evidence="4" id="KW-1185">Reference proteome</keyword>
<sequence length="521" mass="58074">MILARDPLIAEETQYKQTARHPQPASLKCSSWKRSACFAYIVKSRESFPLKGFLLWLSFAVSDSSAKGSTRTPVRKYIFLRSPRYPCLLLASPRLPRHECSLQHDMSVASMTSGASSHARMSHWLPYIKQTTARLLWCLFRQQIWPALVLQFRLVMSFFDVDLLAQARDASYFASLAATSINTTGISLLSYTPSFRTVLGENATARQVLDLPWQAFHEGGIYNQKDDSLYISSNADGPGANINITILSLEDLSVRSTRFPRLRNPNGGTSYYPPGADKRQTPPRHVYVDQGDFEHYAQLIAVDPNANTSEVLLTNFLGRNFSSPNDVRQHPVTGDLWFTDTDYGHIHGFRPEPTQPTQVYRFEPGTGIVQVVADGLVQPNGLEFSPDLRTLYVSDTGAQLFEYNSTRPSTIYAFDIVAGQRATNRRTFAYADAGIPDGMHCDTAGNVWVAAGDGVHVWSPTGILLGKIFLGETSSNFAFAPGKIFIFSDYRLWVVENVQAQGREVCKDFGLGCERQTPGRP</sequence>